<evidence type="ECO:0000256" key="6">
    <source>
        <dbReference type="ARBA" id="ARBA00023121"/>
    </source>
</evidence>
<comment type="caution">
    <text evidence="10">The sequence shown here is derived from an EMBL/GenBank/DDBJ whole genome shotgun (WGS) entry which is preliminary data.</text>
</comment>
<evidence type="ECO:0000313" key="11">
    <source>
        <dbReference type="Proteomes" id="UP001165060"/>
    </source>
</evidence>
<dbReference type="InterPro" id="IPR013718">
    <property type="entry name" value="COQ9_C"/>
</dbReference>
<dbReference type="NCBIfam" id="TIGR02396">
    <property type="entry name" value="diverge_rpsU"/>
    <property type="match status" value="1"/>
</dbReference>
<dbReference type="InterPro" id="IPR012762">
    <property type="entry name" value="Ubiq_biosynth_COQ9"/>
</dbReference>
<evidence type="ECO:0000256" key="3">
    <source>
        <dbReference type="ARBA" id="ARBA00010766"/>
    </source>
</evidence>
<comment type="similarity">
    <text evidence="3 8">Belongs to the COQ9 family.</text>
</comment>
<accession>A0ABQ6MA50</accession>
<keyword evidence="5" id="KW-0809">Transit peptide</keyword>
<dbReference type="Proteomes" id="UP001165060">
    <property type="component" value="Unassembled WGS sequence"/>
</dbReference>
<keyword evidence="6 8" id="KW-0446">Lipid-binding</keyword>
<dbReference type="PANTHER" id="PTHR21427:SF19">
    <property type="entry name" value="UBIQUINONE BIOSYNTHESIS PROTEIN COQ9, MITOCHONDRIAL"/>
    <property type="match status" value="1"/>
</dbReference>
<protein>
    <recommendedName>
        <fullName evidence="8">Ubiquinone biosynthesis protein</fullName>
    </recommendedName>
</protein>
<comment type="subcellular location">
    <subcellularLocation>
        <location evidence="1 8">Mitochondrion</location>
    </subcellularLocation>
</comment>
<evidence type="ECO:0000256" key="1">
    <source>
        <dbReference type="ARBA" id="ARBA00004173"/>
    </source>
</evidence>
<organism evidence="10 11">
    <name type="scientific">Tetraparma gracilis</name>
    <dbReference type="NCBI Taxonomy" id="2962635"/>
    <lineage>
        <taxon>Eukaryota</taxon>
        <taxon>Sar</taxon>
        <taxon>Stramenopiles</taxon>
        <taxon>Ochrophyta</taxon>
        <taxon>Bolidophyceae</taxon>
        <taxon>Parmales</taxon>
        <taxon>Triparmaceae</taxon>
        <taxon>Tetraparma</taxon>
    </lineage>
</organism>
<feature type="domain" description="COQ9 C-terminal" evidence="9">
    <location>
        <begin position="168"/>
        <end position="209"/>
    </location>
</feature>
<gene>
    <name evidence="10" type="ORF">TeGR_g537</name>
</gene>
<dbReference type="Pfam" id="PF08511">
    <property type="entry name" value="COQ9"/>
    <property type="match status" value="1"/>
</dbReference>
<keyword evidence="7 8" id="KW-0496">Mitochondrion</keyword>
<sequence>MLPLRLSCRRLSSASALRASLLSSGLSHVPSLGWGPCSLVAATSDLGLPPSAHTLALPPASLAPLAGGGRAPLVHHHMAQCNTKLRELREELLPSWQAQALPDSDRRAHLLRSRLLMNGPFVLAGNWDEAMAVGALPPQAGETATHLGEMLAVVQGAGGALSPLEAHAERAALGAAYVASELFMLSDGSEGFEDTGRFLDERLRELDALAAAAPGGGGGG</sequence>
<evidence type="ECO:0000256" key="2">
    <source>
        <dbReference type="ARBA" id="ARBA00004749"/>
    </source>
</evidence>
<keyword evidence="4 8" id="KW-0831">Ubiquinone biosynthesis</keyword>
<name>A0ABQ6MA50_9STRA</name>
<feature type="non-terminal residue" evidence="10">
    <location>
        <position position="220"/>
    </location>
</feature>
<evidence type="ECO:0000256" key="5">
    <source>
        <dbReference type="ARBA" id="ARBA00022946"/>
    </source>
</evidence>
<comment type="pathway">
    <text evidence="2 8">Cofactor biosynthesis; ubiquinone biosynthesis.</text>
</comment>
<proteinExistence type="inferred from homology"/>
<dbReference type="EMBL" id="BRYB01005283">
    <property type="protein sequence ID" value="GMI22567.1"/>
    <property type="molecule type" value="Genomic_DNA"/>
</dbReference>
<reference evidence="10 11" key="1">
    <citation type="journal article" date="2023" name="Commun. Biol.">
        <title>Genome analysis of Parmales, the sister group of diatoms, reveals the evolutionary specialization of diatoms from phago-mixotrophs to photoautotrophs.</title>
        <authorList>
            <person name="Ban H."/>
            <person name="Sato S."/>
            <person name="Yoshikawa S."/>
            <person name="Yamada K."/>
            <person name="Nakamura Y."/>
            <person name="Ichinomiya M."/>
            <person name="Sato N."/>
            <person name="Blanc-Mathieu R."/>
            <person name="Endo H."/>
            <person name="Kuwata A."/>
            <person name="Ogata H."/>
        </authorList>
    </citation>
    <scope>NUCLEOTIDE SEQUENCE [LARGE SCALE GENOMIC DNA]</scope>
</reference>
<evidence type="ECO:0000259" key="9">
    <source>
        <dbReference type="Pfam" id="PF08511"/>
    </source>
</evidence>
<evidence type="ECO:0000313" key="10">
    <source>
        <dbReference type="EMBL" id="GMI22567.1"/>
    </source>
</evidence>
<evidence type="ECO:0000256" key="8">
    <source>
        <dbReference type="RuleBase" id="RU366063"/>
    </source>
</evidence>
<dbReference type="PANTHER" id="PTHR21427">
    <property type="entry name" value="UBIQUINONE BIOSYNTHESIS PROTEIN COQ9, MITOCHONDRIAL"/>
    <property type="match status" value="1"/>
</dbReference>
<comment type="function">
    <text evidence="8">Membrane-associated protein that warps the membrane surface to access and bind aromatic isoprenes with high specificity, including ubiquinone (CoQ) isoprene intermediates and presents them directly to Coq7, therefore facilitating the Coq7-mediated hydroxylase step. Participates in the biosynthesis of coenzyme Q, also named ubiquinone, an essential lipid-soluble electron transporter for aerobic cellular respiration.</text>
</comment>
<evidence type="ECO:0000256" key="7">
    <source>
        <dbReference type="ARBA" id="ARBA00023128"/>
    </source>
</evidence>
<keyword evidence="11" id="KW-1185">Reference proteome</keyword>
<evidence type="ECO:0000256" key="4">
    <source>
        <dbReference type="ARBA" id="ARBA00022688"/>
    </source>
</evidence>